<feature type="compositionally biased region" description="Acidic residues" evidence="7">
    <location>
        <begin position="855"/>
        <end position="877"/>
    </location>
</feature>
<evidence type="ECO:0000313" key="9">
    <source>
        <dbReference type="Ensembl" id="ENSCCRP00000067861.2"/>
    </source>
</evidence>
<dbReference type="InterPro" id="IPR019775">
    <property type="entry name" value="WD40_repeat_CS"/>
</dbReference>
<dbReference type="InterPro" id="IPR020472">
    <property type="entry name" value="WD40_PAC1"/>
</dbReference>
<reference evidence="9" key="1">
    <citation type="submission" date="2025-08" db="UniProtKB">
        <authorList>
            <consortium name="Ensembl"/>
        </authorList>
    </citation>
    <scope>IDENTIFICATION</scope>
</reference>
<dbReference type="SUPFAM" id="SSF63829">
    <property type="entry name" value="Calcium-dependent phosphotriesterase"/>
    <property type="match status" value="1"/>
</dbReference>
<dbReference type="SUPFAM" id="SSF50998">
    <property type="entry name" value="Quinoprotein alcohol dehydrogenase-like"/>
    <property type="match status" value="1"/>
</dbReference>
<evidence type="ECO:0000256" key="4">
    <source>
        <dbReference type="ARBA" id="ARBA00022737"/>
    </source>
</evidence>
<feature type="region of interest" description="Disordered" evidence="7">
    <location>
        <begin position="177"/>
        <end position="225"/>
    </location>
</feature>
<dbReference type="GO" id="GO:0000028">
    <property type="term" value="P:ribosomal small subunit assembly"/>
    <property type="evidence" value="ECO:0007669"/>
    <property type="project" value="TreeGrafter"/>
</dbReference>
<keyword evidence="10" id="KW-1185">Reference proteome</keyword>
<keyword evidence="3 6" id="KW-0853">WD repeat</keyword>
<organism evidence="9 10">
    <name type="scientific">Cyprinus carpio carpio</name>
    <dbReference type="NCBI Taxonomy" id="630221"/>
    <lineage>
        <taxon>Eukaryota</taxon>
        <taxon>Metazoa</taxon>
        <taxon>Chordata</taxon>
        <taxon>Craniata</taxon>
        <taxon>Vertebrata</taxon>
        <taxon>Euteleostomi</taxon>
        <taxon>Actinopterygii</taxon>
        <taxon>Neopterygii</taxon>
        <taxon>Teleostei</taxon>
        <taxon>Ostariophysi</taxon>
        <taxon>Cypriniformes</taxon>
        <taxon>Cyprinidae</taxon>
        <taxon>Cyprininae</taxon>
        <taxon>Cyprinus</taxon>
    </lineage>
</organism>
<dbReference type="Proteomes" id="UP001108240">
    <property type="component" value="Unplaced"/>
</dbReference>
<name>A0A8C1DVZ4_CYPCA</name>
<dbReference type="CDD" id="cd00200">
    <property type="entry name" value="WD40"/>
    <property type="match status" value="1"/>
</dbReference>
<evidence type="ECO:0000256" key="6">
    <source>
        <dbReference type="PROSITE-ProRule" id="PRU00221"/>
    </source>
</evidence>
<feature type="repeat" description="WD" evidence="6">
    <location>
        <begin position="376"/>
        <end position="417"/>
    </location>
</feature>
<dbReference type="Pfam" id="PF04003">
    <property type="entry name" value="Utp12"/>
    <property type="match status" value="1"/>
</dbReference>
<evidence type="ECO:0000256" key="7">
    <source>
        <dbReference type="SAM" id="MobiDB-lite"/>
    </source>
</evidence>
<dbReference type="FunFam" id="2.130.10.10:FF:000541">
    <property type="entry name" value="PWP2, small subunit processome component"/>
    <property type="match status" value="1"/>
</dbReference>
<accession>A0A8C1DVZ4</accession>
<dbReference type="GO" id="GO:0032040">
    <property type="term" value="C:small-subunit processome"/>
    <property type="evidence" value="ECO:0007669"/>
    <property type="project" value="TreeGrafter"/>
</dbReference>
<dbReference type="PROSITE" id="PS50294">
    <property type="entry name" value="WD_REPEATS_REGION"/>
    <property type="match status" value="3"/>
</dbReference>
<dbReference type="SMART" id="SM00320">
    <property type="entry name" value="WD40"/>
    <property type="match status" value="12"/>
</dbReference>
<dbReference type="InterPro" id="IPR007148">
    <property type="entry name" value="SSU_processome_Utp12"/>
</dbReference>
<proteinExistence type="inferred from homology"/>
<dbReference type="PANTHER" id="PTHR19858:SF0">
    <property type="entry name" value="PERIODIC TRYPTOPHAN PROTEIN 2 HOMOLOG"/>
    <property type="match status" value="1"/>
</dbReference>
<evidence type="ECO:0000256" key="5">
    <source>
        <dbReference type="ARBA" id="ARBA00023242"/>
    </source>
</evidence>
<feature type="repeat" description="WD" evidence="6">
    <location>
        <begin position="462"/>
        <end position="495"/>
    </location>
</feature>
<dbReference type="SUPFAM" id="SSF82171">
    <property type="entry name" value="DPP6 N-terminal domain-like"/>
    <property type="match status" value="1"/>
</dbReference>
<feature type="compositionally biased region" description="Acidic residues" evidence="7">
    <location>
        <begin position="198"/>
        <end position="213"/>
    </location>
</feature>
<dbReference type="FunFam" id="2.130.10.10:FF:001388">
    <property type="entry name" value="PWP2 small subunit processome component"/>
    <property type="match status" value="1"/>
</dbReference>
<feature type="compositionally biased region" description="Basic and acidic residues" evidence="7">
    <location>
        <begin position="177"/>
        <end position="197"/>
    </location>
</feature>
<keyword evidence="4" id="KW-0677">Repeat</keyword>
<evidence type="ECO:0000256" key="1">
    <source>
        <dbReference type="ARBA" id="ARBA00004604"/>
    </source>
</evidence>
<dbReference type="GO" id="GO:0034388">
    <property type="term" value="C:Pwp2p-containing subcomplex of 90S preribosome"/>
    <property type="evidence" value="ECO:0007669"/>
    <property type="project" value="TreeGrafter"/>
</dbReference>
<dbReference type="Gene3D" id="2.130.10.10">
    <property type="entry name" value="YVTN repeat-like/Quinoprotein amine dehydrogenase"/>
    <property type="match status" value="3"/>
</dbReference>
<reference evidence="9" key="2">
    <citation type="submission" date="2025-09" db="UniProtKB">
        <authorList>
            <consortium name="Ensembl"/>
        </authorList>
    </citation>
    <scope>IDENTIFICATION</scope>
</reference>
<evidence type="ECO:0000256" key="3">
    <source>
        <dbReference type="ARBA" id="ARBA00022574"/>
    </source>
</evidence>
<dbReference type="PRINTS" id="PR00320">
    <property type="entry name" value="GPROTEINBRPT"/>
</dbReference>
<evidence type="ECO:0000259" key="8">
    <source>
        <dbReference type="Pfam" id="PF04003"/>
    </source>
</evidence>
<dbReference type="PROSITE" id="PS00678">
    <property type="entry name" value="WD_REPEATS_1"/>
    <property type="match status" value="2"/>
</dbReference>
<dbReference type="InterPro" id="IPR015943">
    <property type="entry name" value="WD40/YVTN_repeat-like_dom_sf"/>
</dbReference>
<dbReference type="InterPro" id="IPR001680">
    <property type="entry name" value="WD40_rpt"/>
</dbReference>
<dbReference type="PANTHER" id="PTHR19858">
    <property type="entry name" value="WD40 REPEAT PROTEIN"/>
    <property type="match status" value="1"/>
</dbReference>
<dbReference type="GO" id="GO:0000462">
    <property type="term" value="P:maturation of SSU-rRNA from tricistronic rRNA transcript (SSU-rRNA, 5.8S rRNA, LSU-rRNA)"/>
    <property type="evidence" value="ECO:0007669"/>
    <property type="project" value="TreeGrafter"/>
</dbReference>
<comment type="similarity">
    <text evidence="2">Belongs to the WD repeat PWP2 family.</text>
</comment>
<dbReference type="FunFam" id="2.130.10.10:FF:000499">
    <property type="entry name" value="PWP2, small subunit processome component"/>
    <property type="match status" value="1"/>
</dbReference>
<feature type="domain" description="Small-subunit processome Utp12" evidence="8">
    <location>
        <begin position="735"/>
        <end position="838"/>
    </location>
</feature>
<comment type="subcellular location">
    <subcellularLocation>
        <location evidence="1">Nucleus</location>
        <location evidence="1">Nucleolus</location>
    </subcellularLocation>
</comment>
<evidence type="ECO:0000313" key="10">
    <source>
        <dbReference type="Proteomes" id="UP001108240"/>
    </source>
</evidence>
<feature type="region of interest" description="Disordered" evidence="7">
    <location>
        <begin position="849"/>
        <end position="886"/>
    </location>
</feature>
<dbReference type="GeneTree" id="ENSGT00550000074981"/>
<keyword evidence="5" id="KW-0539">Nucleus</keyword>
<dbReference type="InterPro" id="IPR011047">
    <property type="entry name" value="Quinoprotein_ADH-like_sf"/>
</dbReference>
<dbReference type="Pfam" id="PF00400">
    <property type="entry name" value="WD40"/>
    <property type="match status" value="4"/>
</dbReference>
<protein>
    <recommendedName>
        <fullName evidence="8">Small-subunit processome Utp12 domain-containing protein</fullName>
    </recommendedName>
</protein>
<dbReference type="InterPro" id="IPR027145">
    <property type="entry name" value="PWP2"/>
</dbReference>
<evidence type="ECO:0000256" key="2">
    <source>
        <dbReference type="ARBA" id="ARBA00010226"/>
    </source>
</evidence>
<dbReference type="AlphaFoldDB" id="A0A8C1DVZ4"/>
<dbReference type="PROSITE" id="PS50082">
    <property type="entry name" value="WD_REPEATS_2"/>
    <property type="match status" value="4"/>
</dbReference>
<feature type="repeat" description="WD" evidence="6">
    <location>
        <begin position="334"/>
        <end position="375"/>
    </location>
</feature>
<feature type="repeat" description="WD" evidence="6">
    <location>
        <begin position="513"/>
        <end position="545"/>
    </location>
</feature>
<dbReference type="Ensembl" id="ENSCCRT00000073541.2">
    <property type="protein sequence ID" value="ENSCCRP00000067861.2"/>
    <property type="gene ID" value="ENSCCRG00000035945.2"/>
</dbReference>
<sequence>MKFAYKFSNLLGAFYRHGNLCFSKDGNSVISPVGNRISVFDLKNNKSETLPVSTTKNISCLGISPDGNLAILIDEDGAAILVSLVTRAVLHHHHFHSPVHSVSFSPDGRCFAVGSKDMTTWIFGAERWANLIYYSLGGHKDIIVGCFFEKDSLDMYTVSQEGTLCVWESDTELEGLRKGPKYSERKKTEEEKKKREEEESNEDDDIEDIVGEDGETRGDVIKGSADTPKQVEGIKNVRYSQRSKHYFNKEGDFNKLTSAAFHKKTRILVTGFASGAFHLHELPEFDLIHSLSISDQRISTIALNPTGDWIGFGCSGLGQLLVWEWQSESYVFKQQGHFNNMNSLAYSPDGQYLVTGGDDGKVKVWNTNSGLCFVTFTEHSSSVTNVAFNSSGFVVVSASLDGTVRAFDLHRYRNFRTMTSPRPAQFSSLALDSSGELVCAGSQDSFEIFLWSMQTGRLLEVLSGHEGPVSNLCFSPVQSVLASVSWDKTVRLWDMLDSWQTKETLRLTSDGLAVTYRPDGQELAVASLDGEITFWNPQTGGQTGSIAGRHDLQMGRKETEKITAKQSAKGKSFTCLCYSADGESILAGGQSKFVCIYNIKEHVLMKKFEISCNLSLDAMEEFLDRRKMTEFGSLSLVDEGTGDGDGVALSLPGVKRGDMSSRRFKPEIRVSSLCFSPTGRSWAAASTEGLLIYSLDTSLVFDPYDLDMDVTPASIRQQMKKKEWASAILLSFRLNEMPLIREVLEAVPYNQITVVCSSLPDVYVDKLLNFVASTLEKCNHLQFYLSWAQCLLTLHGQKLKNRSGAVLPTVQQLLKSIQRHSDDLSKLCDWNIYNIRYAAALSKQRGMKRTAAESLSDEEDEEEEEVAMDSGGDEENILNESVVVEN</sequence>